<comment type="caution">
    <text evidence="11">The sequence shown here is derived from an EMBL/GenBank/DDBJ whole genome shotgun (WGS) entry which is preliminary data.</text>
</comment>
<comment type="similarity">
    <text evidence="8">Belongs to the nanos family.</text>
</comment>
<dbReference type="GO" id="GO:0003723">
    <property type="term" value="F:RNA binding"/>
    <property type="evidence" value="ECO:0007669"/>
    <property type="project" value="UniProtKB-UniRule"/>
</dbReference>
<dbReference type="GO" id="GO:0008270">
    <property type="term" value="F:zinc ion binding"/>
    <property type="evidence" value="ECO:0007669"/>
    <property type="project" value="UniProtKB-KW"/>
</dbReference>
<dbReference type="Proteomes" id="UP001186944">
    <property type="component" value="Unassembled WGS sequence"/>
</dbReference>
<feature type="domain" description="Nanos-type" evidence="10">
    <location>
        <begin position="133"/>
        <end position="187"/>
    </location>
</feature>
<evidence type="ECO:0000256" key="1">
    <source>
        <dbReference type="ARBA" id="ARBA00004496"/>
    </source>
</evidence>
<dbReference type="PROSITE" id="PS51522">
    <property type="entry name" value="ZF_NANOS"/>
    <property type="match status" value="1"/>
</dbReference>
<evidence type="ECO:0000259" key="10">
    <source>
        <dbReference type="PROSITE" id="PS51522"/>
    </source>
</evidence>
<dbReference type="InterPro" id="IPR008705">
    <property type="entry name" value="Nanos/Xcar2"/>
</dbReference>
<keyword evidence="6 8" id="KW-0810">Translation regulation</keyword>
<dbReference type="Gene3D" id="4.10.60.30">
    <property type="entry name" value="Nanos, RNA-binding domain"/>
    <property type="match status" value="1"/>
</dbReference>
<evidence type="ECO:0000256" key="3">
    <source>
        <dbReference type="ARBA" id="ARBA00022723"/>
    </source>
</evidence>
<evidence type="ECO:0000256" key="8">
    <source>
        <dbReference type="PROSITE-ProRule" id="PRU00855"/>
    </source>
</evidence>
<evidence type="ECO:0000256" key="6">
    <source>
        <dbReference type="ARBA" id="ARBA00022845"/>
    </source>
</evidence>
<dbReference type="InterPro" id="IPR038129">
    <property type="entry name" value="Nanos_sf"/>
</dbReference>
<evidence type="ECO:0000313" key="11">
    <source>
        <dbReference type="EMBL" id="KAK3094821.1"/>
    </source>
</evidence>
<evidence type="ECO:0000256" key="7">
    <source>
        <dbReference type="ARBA" id="ARBA00022884"/>
    </source>
</evidence>
<keyword evidence="7 8" id="KW-0694">RNA-binding</keyword>
<accession>A0AA88YE29</accession>
<reference evidence="11" key="1">
    <citation type="submission" date="2019-08" db="EMBL/GenBank/DDBJ databases">
        <title>The improved chromosome-level genome for the pearl oyster Pinctada fucata martensii using PacBio sequencing and Hi-C.</title>
        <authorList>
            <person name="Zheng Z."/>
        </authorList>
    </citation>
    <scope>NUCLEOTIDE SEQUENCE</scope>
    <source>
        <strain evidence="11">ZZ-2019</strain>
        <tissue evidence="11">Adductor muscle</tissue>
    </source>
</reference>
<keyword evidence="5" id="KW-0862">Zinc</keyword>
<dbReference type="AlphaFoldDB" id="A0AA88YE29"/>
<dbReference type="FunFam" id="4.10.60.30:FF:000001">
    <property type="entry name" value="nanos homolog 3"/>
    <property type="match status" value="1"/>
</dbReference>
<keyword evidence="2" id="KW-0963">Cytoplasm</keyword>
<evidence type="ECO:0000256" key="2">
    <source>
        <dbReference type="ARBA" id="ARBA00022490"/>
    </source>
</evidence>
<dbReference type="GO" id="GO:0006417">
    <property type="term" value="P:regulation of translation"/>
    <property type="evidence" value="ECO:0007669"/>
    <property type="project" value="UniProtKB-UniRule"/>
</dbReference>
<evidence type="ECO:0000256" key="5">
    <source>
        <dbReference type="ARBA" id="ARBA00022833"/>
    </source>
</evidence>
<dbReference type="PANTHER" id="PTHR12887">
    <property type="entry name" value="NANOS PROTEIN"/>
    <property type="match status" value="1"/>
</dbReference>
<sequence length="216" mass="24605">MSQYEPFHNYFGIDIAGNKDLVTNLNNLMDFAPSSVFDENSCDSDFNFNFRLDVNGFGTFDPLDSIRRDSLDDFRMNGRECDLDELDSYQVELRRQSTKERLAIQQESNPVVLEVLAFKERKRAARKAKQKSICVFCKNNGETASIYTSHVLKDEDGRVTCPILRKYMCPLCGISGDNAHTIRYCPKNEGESAPSLTLRTKRISTGKKRKSSVETD</sequence>
<keyword evidence="4 8" id="KW-0863">Zinc-finger</keyword>
<keyword evidence="12" id="KW-1185">Reference proteome</keyword>
<evidence type="ECO:0000256" key="4">
    <source>
        <dbReference type="ARBA" id="ARBA00022771"/>
    </source>
</evidence>
<dbReference type="Pfam" id="PF05741">
    <property type="entry name" value="zf-nanos"/>
    <property type="match status" value="1"/>
</dbReference>
<gene>
    <name evidence="11" type="ORF">FSP39_006671</name>
</gene>
<dbReference type="GO" id="GO:0005737">
    <property type="term" value="C:cytoplasm"/>
    <property type="evidence" value="ECO:0007669"/>
    <property type="project" value="UniProtKB-SubCell"/>
</dbReference>
<feature type="region of interest" description="Disordered" evidence="9">
    <location>
        <begin position="191"/>
        <end position="216"/>
    </location>
</feature>
<keyword evidence="3" id="KW-0479">Metal-binding</keyword>
<evidence type="ECO:0000313" key="12">
    <source>
        <dbReference type="Proteomes" id="UP001186944"/>
    </source>
</evidence>
<evidence type="ECO:0000256" key="9">
    <source>
        <dbReference type="SAM" id="MobiDB-lite"/>
    </source>
</evidence>
<comment type="subcellular location">
    <subcellularLocation>
        <location evidence="1">Cytoplasm</location>
    </subcellularLocation>
</comment>
<protein>
    <recommendedName>
        <fullName evidence="10">Nanos-type domain-containing protein</fullName>
    </recommendedName>
</protein>
<name>A0AA88YE29_PINIB</name>
<feature type="compositionally biased region" description="Basic residues" evidence="9">
    <location>
        <begin position="199"/>
        <end position="210"/>
    </location>
</feature>
<proteinExistence type="inferred from homology"/>
<organism evidence="11 12">
    <name type="scientific">Pinctada imbricata</name>
    <name type="common">Atlantic pearl-oyster</name>
    <name type="synonym">Pinctada martensii</name>
    <dbReference type="NCBI Taxonomy" id="66713"/>
    <lineage>
        <taxon>Eukaryota</taxon>
        <taxon>Metazoa</taxon>
        <taxon>Spiralia</taxon>
        <taxon>Lophotrochozoa</taxon>
        <taxon>Mollusca</taxon>
        <taxon>Bivalvia</taxon>
        <taxon>Autobranchia</taxon>
        <taxon>Pteriomorphia</taxon>
        <taxon>Pterioida</taxon>
        <taxon>Pterioidea</taxon>
        <taxon>Pteriidae</taxon>
        <taxon>Pinctada</taxon>
    </lineage>
</organism>
<dbReference type="InterPro" id="IPR024161">
    <property type="entry name" value="Znf_nanos-typ"/>
</dbReference>
<dbReference type="EMBL" id="VSWD01000008">
    <property type="protein sequence ID" value="KAK3094821.1"/>
    <property type="molecule type" value="Genomic_DNA"/>
</dbReference>